<evidence type="ECO:0000256" key="2">
    <source>
        <dbReference type="SAM" id="SignalP"/>
    </source>
</evidence>
<evidence type="ECO:0000256" key="1">
    <source>
        <dbReference type="SAM" id="MobiDB-lite"/>
    </source>
</evidence>
<dbReference type="PANTHER" id="PTHR34883">
    <property type="entry name" value="SERINE-RICH PROTEIN, PUTATIVE-RELATED-RELATED"/>
    <property type="match status" value="1"/>
</dbReference>
<dbReference type="OrthoDB" id="2331100at2759"/>
<name>A0A2B7YFB3_POLH7</name>
<accession>A0A2B7YFB3</accession>
<proteinExistence type="predicted"/>
<dbReference type="AlphaFoldDB" id="A0A2B7YFB3"/>
<dbReference type="EMBL" id="PDNA01000046">
    <property type="protein sequence ID" value="PGH19572.1"/>
    <property type="molecule type" value="Genomic_DNA"/>
</dbReference>
<dbReference type="Gene3D" id="2.60.40.420">
    <property type="entry name" value="Cupredoxins - blue copper proteins"/>
    <property type="match status" value="1"/>
</dbReference>
<gene>
    <name evidence="3" type="ORF">AJ80_03908</name>
</gene>
<evidence type="ECO:0008006" key="5">
    <source>
        <dbReference type="Google" id="ProtNLM"/>
    </source>
</evidence>
<keyword evidence="2" id="KW-0732">Signal</keyword>
<reference evidence="3 4" key="1">
    <citation type="submission" date="2017-10" db="EMBL/GenBank/DDBJ databases">
        <title>Comparative genomics in systemic dimorphic fungi from Ajellomycetaceae.</title>
        <authorList>
            <person name="Munoz J.F."/>
            <person name="Mcewen J.G."/>
            <person name="Clay O.K."/>
            <person name="Cuomo C.A."/>
        </authorList>
    </citation>
    <scope>NUCLEOTIDE SEQUENCE [LARGE SCALE GENOMIC DNA]</scope>
    <source>
        <strain evidence="3 4">UAMH7299</strain>
    </source>
</reference>
<dbReference type="STRING" id="1447883.A0A2B7YFB3"/>
<organism evidence="3 4">
    <name type="scientific">Polytolypa hystricis (strain UAMH7299)</name>
    <dbReference type="NCBI Taxonomy" id="1447883"/>
    <lineage>
        <taxon>Eukaryota</taxon>
        <taxon>Fungi</taxon>
        <taxon>Dikarya</taxon>
        <taxon>Ascomycota</taxon>
        <taxon>Pezizomycotina</taxon>
        <taxon>Eurotiomycetes</taxon>
        <taxon>Eurotiomycetidae</taxon>
        <taxon>Onygenales</taxon>
        <taxon>Onygenales incertae sedis</taxon>
        <taxon>Polytolypa</taxon>
    </lineage>
</organism>
<sequence length="210" mass="21689">MLFNKSYIFTALALLSVSSAKKIDVKVGDSGLKFEPNNFTAAVGDEVVFHFFPRNHDVAQGPFNTPCRPSPNGFYSGVINGDGSEPDTTFTVRVNDTNPIWMYCATPGHCQGGMAAVINPPANGNSLDDYLAAAEDANSAKPQSVKGGVKAEGSKATGTATGTEDWPSSTSTAGASETSNAASSVFNEGSFALNAFAGLLVASAGFFGIL</sequence>
<dbReference type="SUPFAM" id="SSF49503">
    <property type="entry name" value="Cupredoxins"/>
    <property type="match status" value="1"/>
</dbReference>
<evidence type="ECO:0000313" key="3">
    <source>
        <dbReference type="EMBL" id="PGH19572.1"/>
    </source>
</evidence>
<feature type="chain" id="PRO_5012496450" description="Phytocyanin domain-containing protein" evidence="2">
    <location>
        <begin position="21"/>
        <end position="210"/>
    </location>
</feature>
<dbReference type="Proteomes" id="UP000224634">
    <property type="component" value="Unassembled WGS sequence"/>
</dbReference>
<evidence type="ECO:0000313" key="4">
    <source>
        <dbReference type="Proteomes" id="UP000224634"/>
    </source>
</evidence>
<feature type="signal peptide" evidence="2">
    <location>
        <begin position="1"/>
        <end position="20"/>
    </location>
</feature>
<protein>
    <recommendedName>
        <fullName evidence="5">Phytocyanin domain-containing protein</fullName>
    </recommendedName>
</protein>
<dbReference type="CDD" id="cd00920">
    <property type="entry name" value="Cupredoxin"/>
    <property type="match status" value="1"/>
</dbReference>
<dbReference type="InterPro" id="IPR008972">
    <property type="entry name" value="Cupredoxin"/>
</dbReference>
<keyword evidence="4" id="KW-1185">Reference proteome</keyword>
<dbReference type="PANTHER" id="PTHR34883:SF15">
    <property type="entry name" value="EXTRACELLULAR SERINE-RICH PROTEIN"/>
    <property type="match status" value="1"/>
</dbReference>
<feature type="region of interest" description="Disordered" evidence="1">
    <location>
        <begin position="141"/>
        <end position="176"/>
    </location>
</feature>
<comment type="caution">
    <text evidence="3">The sequence shown here is derived from an EMBL/GenBank/DDBJ whole genome shotgun (WGS) entry which is preliminary data.</text>
</comment>
<dbReference type="InterPro" id="IPR052953">
    <property type="entry name" value="Ser-rich/MCO-related"/>
</dbReference>